<dbReference type="SUPFAM" id="SSF55120">
    <property type="entry name" value="Pseudouridine synthase"/>
    <property type="match status" value="1"/>
</dbReference>
<evidence type="ECO:0000256" key="2">
    <source>
        <dbReference type="ARBA" id="ARBA00023235"/>
    </source>
</evidence>
<dbReference type="PANTHER" id="PTHR47683:SF2">
    <property type="entry name" value="RNA-BINDING S4 DOMAIN-CONTAINING PROTEIN"/>
    <property type="match status" value="1"/>
</dbReference>
<evidence type="ECO:0000259" key="6">
    <source>
        <dbReference type="SMART" id="SM00363"/>
    </source>
</evidence>
<dbReference type="Pfam" id="PF00849">
    <property type="entry name" value="PseudoU_synth_2"/>
    <property type="match status" value="1"/>
</dbReference>
<dbReference type="Gene3D" id="3.10.290.10">
    <property type="entry name" value="RNA-binding S4 domain"/>
    <property type="match status" value="1"/>
</dbReference>
<keyword evidence="3" id="KW-0694">RNA-binding</keyword>
<dbReference type="SMART" id="SM00363">
    <property type="entry name" value="S4"/>
    <property type="match status" value="1"/>
</dbReference>
<feature type="compositionally biased region" description="Basic residues" evidence="5">
    <location>
        <begin position="238"/>
        <end position="247"/>
    </location>
</feature>
<dbReference type="Proteomes" id="UP001596472">
    <property type="component" value="Unassembled WGS sequence"/>
</dbReference>
<accession>A0ABW2LAU8</accession>
<comment type="caution">
    <text evidence="7">The sequence shown here is derived from an EMBL/GenBank/DDBJ whole genome shotgun (WGS) entry which is preliminary data.</text>
</comment>
<dbReference type="InterPro" id="IPR018496">
    <property type="entry name" value="PsdUridine_synth_RsuA/RluB_CS"/>
</dbReference>
<dbReference type="NCBIfam" id="TIGR00093">
    <property type="entry name" value="pseudouridine synthase"/>
    <property type="match status" value="1"/>
</dbReference>
<dbReference type="Pfam" id="PF01479">
    <property type="entry name" value="S4"/>
    <property type="match status" value="1"/>
</dbReference>
<dbReference type="RefSeq" id="WP_379713870.1">
    <property type="nucleotide sequence ID" value="NZ_JBHTBS010000008.1"/>
</dbReference>
<dbReference type="GO" id="GO:0016853">
    <property type="term" value="F:isomerase activity"/>
    <property type="evidence" value="ECO:0007669"/>
    <property type="project" value="UniProtKB-KW"/>
</dbReference>
<evidence type="ECO:0000256" key="1">
    <source>
        <dbReference type="ARBA" id="ARBA00008348"/>
    </source>
</evidence>
<keyword evidence="8" id="KW-1185">Reference proteome</keyword>
<feature type="domain" description="RNA-binding S4" evidence="6">
    <location>
        <begin position="5"/>
        <end position="64"/>
    </location>
</feature>
<name>A0ABW2LAU8_9BACT</name>
<gene>
    <name evidence="7" type="ORF">ACFQY0_14935</name>
</gene>
<dbReference type="SUPFAM" id="SSF55174">
    <property type="entry name" value="Alpha-L RNA-binding motif"/>
    <property type="match status" value="1"/>
</dbReference>
<reference evidence="8" key="1">
    <citation type="journal article" date="2019" name="Int. J. Syst. Evol. Microbiol.">
        <title>The Global Catalogue of Microorganisms (GCM) 10K type strain sequencing project: providing services to taxonomists for standard genome sequencing and annotation.</title>
        <authorList>
            <consortium name="The Broad Institute Genomics Platform"/>
            <consortium name="The Broad Institute Genome Sequencing Center for Infectious Disease"/>
            <person name="Wu L."/>
            <person name="Ma J."/>
        </authorList>
    </citation>
    <scope>NUCLEOTIDE SEQUENCE [LARGE SCALE GENOMIC DNA]</scope>
    <source>
        <strain evidence="8">CGMCC 4.1467</strain>
    </source>
</reference>
<dbReference type="EMBL" id="JBHTBS010000008">
    <property type="protein sequence ID" value="MFC7338488.1"/>
    <property type="molecule type" value="Genomic_DNA"/>
</dbReference>
<dbReference type="CDD" id="cd00165">
    <property type="entry name" value="S4"/>
    <property type="match status" value="1"/>
</dbReference>
<evidence type="ECO:0000256" key="5">
    <source>
        <dbReference type="SAM" id="MobiDB-lite"/>
    </source>
</evidence>
<dbReference type="InterPro" id="IPR050343">
    <property type="entry name" value="RsuA_PseudoU_synthase"/>
</dbReference>
<evidence type="ECO:0000313" key="7">
    <source>
        <dbReference type="EMBL" id="MFC7338488.1"/>
    </source>
</evidence>
<dbReference type="InterPro" id="IPR006145">
    <property type="entry name" value="PsdUridine_synth_RsuA/RluA"/>
</dbReference>
<organism evidence="7 8">
    <name type="scientific">Haloferula chungangensis</name>
    <dbReference type="NCBI Taxonomy" id="1048331"/>
    <lineage>
        <taxon>Bacteria</taxon>
        <taxon>Pseudomonadati</taxon>
        <taxon>Verrucomicrobiota</taxon>
        <taxon>Verrucomicrobiia</taxon>
        <taxon>Verrucomicrobiales</taxon>
        <taxon>Verrucomicrobiaceae</taxon>
        <taxon>Haloferula</taxon>
    </lineage>
</organism>
<dbReference type="InterPro" id="IPR000748">
    <property type="entry name" value="PsdUridine_synth_RsuA/RluB/E/F"/>
</dbReference>
<evidence type="ECO:0000256" key="4">
    <source>
        <dbReference type="RuleBase" id="RU003887"/>
    </source>
</evidence>
<dbReference type="PROSITE" id="PS01149">
    <property type="entry name" value="PSI_RSU"/>
    <property type="match status" value="1"/>
</dbReference>
<dbReference type="Gene3D" id="3.30.70.580">
    <property type="entry name" value="Pseudouridine synthase I, catalytic domain, N-terminal subdomain"/>
    <property type="match status" value="1"/>
</dbReference>
<protein>
    <recommendedName>
        <fullName evidence="4">Pseudouridine synthase</fullName>
        <ecNumber evidence="4">5.4.99.-</ecNumber>
    </recommendedName>
</protein>
<feature type="compositionally biased region" description="Basic residues" evidence="5">
    <location>
        <begin position="257"/>
        <end position="272"/>
    </location>
</feature>
<sequence length="288" mass="32711">MKDGTRLNKYLASCGVGSRRACDALVQEGHVEINGQPCMNPAHQVQPGDFVRVDGKRVVAKDNNVIMMHKPRGLVCTKRDELGRNTIYELLPGNMQHLHHVGRLDRESEGLLVMTNDGTLSQSLIHPSKNIEKEYIVTANQTISDDHLDVFLTGLYTEDGKLKAAEVERLSPRRIRIVLITGHKRQIRMMFKTVGYTVQRLVRIRIGSFELNDIPPGKWRPISEEEIALLKTNPDTKKRIKARRKPRSKEAREAGRRPARKVAKKAAKKAARRPPAGLTKKQPRKRKY</sequence>
<dbReference type="PROSITE" id="PS50889">
    <property type="entry name" value="S4"/>
    <property type="match status" value="1"/>
</dbReference>
<keyword evidence="2 4" id="KW-0413">Isomerase</keyword>
<dbReference type="InterPro" id="IPR042092">
    <property type="entry name" value="PsdUridine_s_RsuA/RluB/E/F_cat"/>
</dbReference>
<evidence type="ECO:0000256" key="3">
    <source>
        <dbReference type="PROSITE-ProRule" id="PRU00182"/>
    </source>
</evidence>
<dbReference type="InterPro" id="IPR002942">
    <property type="entry name" value="S4_RNA-bd"/>
</dbReference>
<dbReference type="PANTHER" id="PTHR47683">
    <property type="entry name" value="PSEUDOURIDINE SYNTHASE FAMILY PROTEIN-RELATED"/>
    <property type="match status" value="1"/>
</dbReference>
<comment type="similarity">
    <text evidence="1 4">Belongs to the pseudouridine synthase RsuA family.</text>
</comment>
<evidence type="ECO:0000313" key="8">
    <source>
        <dbReference type="Proteomes" id="UP001596472"/>
    </source>
</evidence>
<dbReference type="InterPro" id="IPR036986">
    <property type="entry name" value="S4_RNA-bd_sf"/>
</dbReference>
<dbReference type="InterPro" id="IPR020103">
    <property type="entry name" value="PsdUridine_synth_cat_dom_sf"/>
</dbReference>
<dbReference type="EC" id="5.4.99.-" evidence="4"/>
<proteinExistence type="inferred from homology"/>
<feature type="region of interest" description="Disordered" evidence="5">
    <location>
        <begin position="233"/>
        <end position="288"/>
    </location>
</feature>
<dbReference type="InterPro" id="IPR020094">
    <property type="entry name" value="TruA/RsuA/RluB/E/F_N"/>
</dbReference>
<dbReference type="Gene3D" id="3.30.70.1560">
    <property type="entry name" value="Alpha-L RNA-binding motif"/>
    <property type="match status" value="1"/>
</dbReference>